<feature type="domain" description="BRCT" evidence="7">
    <location>
        <begin position="158"/>
        <end position="245"/>
    </location>
</feature>
<dbReference type="InterPro" id="IPR001357">
    <property type="entry name" value="BRCT_dom"/>
</dbReference>
<dbReference type="PANTHER" id="PTHR11370">
    <property type="entry name" value="DNA-REPAIR PROTEIN XRCC1"/>
    <property type="match status" value="1"/>
</dbReference>
<dbReference type="SUPFAM" id="SSF52113">
    <property type="entry name" value="BRCT domain"/>
    <property type="match status" value="1"/>
</dbReference>
<keyword evidence="3" id="KW-0227">DNA damage</keyword>
<dbReference type="SMART" id="SM00292">
    <property type="entry name" value="BRCT"/>
    <property type="match status" value="1"/>
</dbReference>
<feature type="region of interest" description="Disordered" evidence="6">
    <location>
        <begin position="1"/>
        <end position="56"/>
    </location>
</feature>
<dbReference type="GO" id="GO:0003684">
    <property type="term" value="F:damaged DNA binding"/>
    <property type="evidence" value="ECO:0007669"/>
    <property type="project" value="InterPro"/>
</dbReference>
<dbReference type="InterPro" id="IPR045080">
    <property type="entry name" value="BRCT_XRCC1_rpt1"/>
</dbReference>
<dbReference type="GO" id="GO:0005634">
    <property type="term" value="C:nucleus"/>
    <property type="evidence" value="ECO:0007669"/>
    <property type="project" value="UniProtKB-SubCell"/>
</dbReference>
<proteinExistence type="predicted"/>
<dbReference type="OrthoDB" id="25840at2759"/>
<evidence type="ECO:0000256" key="6">
    <source>
        <dbReference type="SAM" id="MobiDB-lite"/>
    </source>
</evidence>
<dbReference type="FunFam" id="3.40.50.10190:FF:000008">
    <property type="entry name" value="X-ray repair cross complementing 1"/>
    <property type="match status" value="1"/>
</dbReference>
<dbReference type="Proteomes" id="UP000410492">
    <property type="component" value="Unassembled WGS sequence"/>
</dbReference>
<protein>
    <recommendedName>
        <fullName evidence="7">BRCT domain-containing protein</fullName>
    </recommendedName>
</protein>
<dbReference type="Pfam" id="PF00533">
    <property type="entry name" value="BRCT"/>
    <property type="match status" value="1"/>
</dbReference>
<comment type="subcellular location">
    <subcellularLocation>
        <location evidence="1">Nucleus</location>
    </subcellularLocation>
</comment>
<evidence type="ECO:0000259" key="7">
    <source>
        <dbReference type="PROSITE" id="PS50172"/>
    </source>
</evidence>
<evidence type="ECO:0000256" key="4">
    <source>
        <dbReference type="ARBA" id="ARBA00023204"/>
    </source>
</evidence>
<organism evidence="8 9">
    <name type="scientific">Callosobruchus maculatus</name>
    <name type="common">Southern cowpea weevil</name>
    <name type="synonym">Pulse bruchid</name>
    <dbReference type="NCBI Taxonomy" id="64391"/>
    <lineage>
        <taxon>Eukaryota</taxon>
        <taxon>Metazoa</taxon>
        <taxon>Ecdysozoa</taxon>
        <taxon>Arthropoda</taxon>
        <taxon>Hexapoda</taxon>
        <taxon>Insecta</taxon>
        <taxon>Pterygota</taxon>
        <taxon>Neoptera</taxon>
        <taxon>Endopterygota</taxon>
        <taxon>Coleoptera</taxon>
        <taxon>Polyphaga</taxon>
        <taxon>Cucujiformia</taxon>
        <taxon>Chrysomeloidea</taxon>
        <taxon>Chrysomelidae</taxon>
        <taxon>Bruchinae</taxon>
        <taxon>Bruchini</taxon>
        <taxon>Callosobruchus</taxon>
    </lineage>
</organism>
<feature type="compositionally biased region" description="Basic and acidic residues" evidence="6">
    <location>
        <begin position="122"/>
        <end position="145"/>
    </location>
</feature>
<dbReference type="Gene3D" id="3.40.50.10190">
    <property type="entry name" value="BRCT domain"/>
    <property type="match status" value="1"/>
</dbReference>
<feature type="compositionally biased region" description="Basic and acidic residues" evidence="6">
    <location>
        <begin position="38"/>
        <end position="56"/>
    </location>
</feature>
<name>A0A653BG32_CALMS</name>
<evidence type="ECO:0000256" key="1">
    <source>
        <dbReference type="ARBA" id="ARBA00004123"/>
    </source>
</evidence>
<dbReference type="GO" id="GO:0006284">
    <property type="term" value="P:base-excision repair"/>
    <property type="evidence" value="ECO:0007669"/>
    <property type="project" value="InterPro"/>
</dbReference>
<evidence type="ECO:0000313" key="9">
    <source>
        <dbReference type="Proteomes" id="UP000410492"/>
    </source>
</evidence>
<feature type="region of interest" description="Disordered" evidence="6">
    <location>
        <begin position="246"/>
        <end position="280"/>
    </location>
</feature>
<feature type="region of interest" description="Disordered" evidence="6">
    <location>
        <begin position="68"/>
        <end position="152"/>
    </location>
</feature>
<accession>A0A653BG32</accession>
<dbReference type="PROSITE" id="PS50172">
    <property type="entry name" value="BRCT"/>
    <property type="match status" value="1"/>
</dbReference>
<keyword evidence="5" id="KW-0539">Nucleus</keyword>
<sequence length="308" mass="35649">MRNAGVSSPVCKPKLMNSSTPVRKGDGNMPENSPKPRNRNELLYSKDEEEPNERIDKLIDKKLKELKKKEEEQAEKKKKEEKKVNDKKENKKPANKDETDSGEARPNQNRDTPGTSKNNGDSTKERDKHRDSAENKRKLENSQDRIKKKKPRTVAKKPFYKLLEGVVFVISGIPNPGRSEIRAKALEMGAKYKPDWDNSCTHLICAFVNTPKFNQVKGRGKIVKRNWIEECHSQRKRLPWRRFALDRNDTGDDSEEEIWEDTSSELHNSDSSDGDDQDWSKDMNILKEEVRLDIYDADTDEENIVQIK</sequence>
<gene>
    <name evidence="8" type="ORF">CALMAC_LOCUS693</name>
</gene>
<dbReference type="GO" id="GO:0000012">
    <property type="term" value="P:single strand break repair"/>
    <property type="evidence" value="ECO:0007669"/>
    <property type="project" value="InterPro"/>
</dbReference>
<feature type="compositionally biased region" description="Acidic residues" evidence="6">
    <location>
        <begin position="251"/>
        <end position="263"/>
    </location>
</feature>
<dbReference type="PANTHER" id="PTHR11370:SF5">
    <property type="entry name" value="DNA REPAIR PROTEIN XRCC1"/>
    <property type="match status" value="1"/>
</dbReference>
<dbReference type="InterPro" id="IPR036420">
    <property type="entry name" value="BRCT_dom_sf"/>
</dbReference>
<dbReference type="CDD" id="cd17725">
    <property type="entry name" value="BRCT_XRCC1_rpt1"/>
    <property type="match status" value="1"/>
</dbReference>
<dbReference type="GO" id="GO:0006303">
    <property type="term" value="P:double-strand break repair via nonhomologous end joining"/>
    <property type="evidence" value="ECO:0007669"/>
    <property type="project" value="InterPro"/>
</dbReference>
<keyword evidence="2" id="KW-0677">Repeat</keyword>
<evidence type="ECO:0000256" key="2">
    <source>
        <dbReference type="ARBA" id="ARBA00022737"/>
    </source>
</evidence>
<dbReference type="AlphaFoldDB" id="A0A653BG32"/>
<keyword evidence="9" id="KW-1185">Reference proteome</keyword>
<evidence type="ECO:0000256" key="5">
    <source>
        <dbReference type="ARBA" id="ARBA00023242"/>
    </source>
</evidence>
<keyword evidence="4" id="KW-0234">DNA repair</keyword>
<feature type="compositionally biased region" description="Polar residues" evidence="6">
    <location>
        <begin position="106"/>
        <end position="121"/>
    </location>
</feature>
<evidence type="ECO:0000313" key="8">
    <source>
        <dbReference type="EMBL" id="VEN34537.1"/>
    </source>
</evidence>
<feature type="compositionally biased region" description="Basic and acidic residues" evidence="6">
    <location>
        <begin position="68"/>
        <end position="103"/>
    </location>
</feature>
<evidence type="ECO:0000256" key="3">
    <source>
        <dbReference type="ARBA" id="ARBA00022763"/>
    </source>
</evidence>
<dbReference type="EMBL" id="CAACVG010000779">
    <property type="protein sequence ID" value="VEN34537.1"/>
    <property type="molecule type" value="Genomic_DNA"/>
</dbReference>
<reference evidence="8 9" key="1">
    <citation type="submission" date="2019-01" db="EMBL/GenBank/DDBJ databases">
        <authorList>
            <person name="Sayadi A."/>
        </authorList>
    </citation>
    <scope>NUCLEOTIDE SEQUENCE [LARGE SCALE GENOMIC DNA]</scope>
</reference>